<reference evidence="3" key="1">
    <citation type="submission" date="2018-09" db="EMBL/GenBank/DDBJ databases">
        <title>Genome sequencing of strain 2DFWR-13.</title>
        <authorList>
            <person name="Heo J."/>
            <person name="Kim S.-J."/>
            <person name="Kwon S.-W."/>
        </authorList>
    </citation>
    <scope>NUCLEOTIDE SEQUENCE [LARGE SCALE GENOMIC DNA]</scope>
    <source>
        <strain evidence="3">2DFWR-13</strain>
    </source>
</reference>
<evidence type="ECO:0000259" key="1">
    <source>
        <dbReference type="Pfam" id="PF00149"/>
    </source>
</evidence>
<dbReference type="AlphaFoldDB" id="A0A387B7B8"/>
<gene>
    <name evidence="2" type="ORF">D7I47_08240</name>
</gene>
<sequence>MTRRAVAGTLGAVATAGLATLAWGVFVERNRFTVRHETLAVLEPDARPITILHLSDLHMAPWQRAKQDFVRSLAVYEPDLIIDTGDNLGHLDGLAGVRRALEPFGDAAGVFVHGSNDFYGPVLKNPFGYFSDRGHRRPKLEPDLDTAALDAYLGGELGWFDLNNGVRAIELKGTRLEFMGTGDAHRGWDRLGELPGAIEELRENVEWSDPEPRQVLTIGVTHAPYRRVLDAFVSQGADLIFAGHTHGGQVRIPGRPALVTNCDIPHAQAQGLSVWRTGVHSAFLEVSAGLGTSIYAPVRFACPPEAIVLTLTPVQL</sequence>
<dbReference type="GO" id="GO:0016020">
    <property type="term" value="C:membrane"/>
    <property type="evidence" value="ECO:0007669"/>
    <property type="project" value="GOC"/>
</dbReference>
<evidence type="ECO:0000313" key="3">
    <source>
        <dbReference type="Proteomes" id="UP000278886"/>
    </source>
</evidence>
<dbReference type="GO" id="GO:0009245">
    <property type="term" value="P:lipid A biosynthetic process"/>
    <property type="evidence" value="ECO:0007669"/>
    <property type="project" value="TreeGrafter"/>
</dbReference>
<dbReference type="Proteomes" id="UP000278886">
    <property type="component" value="Chromosome"/>
</dbReference>
<dbReference type="EMBL" id="CP032630">
    <property type="protein sequence ID" value="AYF98243.1"/>
    <property type="molecule type" value="Genomic_DNA"/>
</dbReference>
<name>A0A387B7B8_9MICO</name>
<dbReference type="KEGG" id="lyd:D7I47_08240"/>
<dbReference type="GO" id="GO:0008758">
    <property type="term" value="F:UDP-2,3-diacylglucosamine hydrolase activity"/>
    <property type="evidence" value="ECO:0007669"/>
    <property type="project" value="TreeGrafter"/>
</dbReference>
<dbReference type="InterPro" id="IPR029052">
    <property type="entry name" value="Metallo-depent_PP-like"/>
</dbReference>
<feature type="domain" description="Calcineurin-like phosphoesterase" evidence="1">
    <location>
        <begin position="50"/>
        <end position="247"/>
    </location>
</feature>
<dbReference type="SUPFAM" id="SSF56300">
    <property type="entry name" value="Metallo-dependent phosphatases"/>
    <property type="match status" value="1"/>
</dbReference>
<keyword evidence="3" id="KW-1185">Reference proteome</keyword>
<dbReference type="PANTHER" id="PTHR31302">
    <property type="entry name" value="TRANSMEMBRANE PROTEIN WITH METALLOPHOSPHOESTERASE DOMAIN-RELATED"/>
    <property type="match status" value="1"/>
</dbReference>
<dbReference type="InterPro" id="IPR051158">
    <property type="entry name" value="Metallophosphoesterase_sf"/>
</dbReference>
<proteinExistence type="predicted"/>
<dbReference type="Gene3D" id="3.60.21.10">
    <property type="match status" value="1"/>
</dbReference>
<evidence type="ECO:0000313" key="2">
    <source>
        <dbReference type="EMBL" id="AYF98243.1"/>
    </source>
</evidence>
<dbReference type="PANTHER" id="PTHR31302:SF20">
    <property type="entry name" value="CONSERVED PROTEIN"/>
    <property type="match status" value="1"/>
</dbReference>
<protein>
    <submittedName>
        <fullName evidence="2">Metallophosphoesterase</fullName>
    </submittedName>
</protein>
<organism evidence="2 3">
    <name type="scientific">Protaetiibacter intestinalis</name>
    <dbReference type="NCBI Taxonomy" id="2419774"/>
    <lineage>
        <taxon>Bacteria</taxon>
        <taxon>Bacillati</taxon>
        <taxon>Actinomycetota</taxon>
        <taxon>Actinomycetes</taxon>
        <taxon>Micrococcales</taxon>
        <taxon>Microbacteriaceae</taxon>
        <taxon>Protaetiibacter</taxon>
    </lineage>
</organism>
<dbReference type="InterPro" id="IPR004843">
    <property type="entry name" value="Calcineurin-like_PHP"/>
</dbReference>
<dbReference type="Pfam" id="PF00149">
    <property type="entry name" value="Metallophos"/>
    <property type="match status" value="1"/>
</dbReference>
<accession>A0A387B7B8</accession>
<dbReference type="OrthoDB" id="9780884at2"/>
<dbReference type="RefSeq" id="WP_120762590.1">
    <property type="nucleotide sequence ID" value="NZ_CP032630.1"/>
</dbReference>